<keyword evidence="1" id="KW-0812">Transmembrane</keyword>
<feature type="transmembrane region" description="Helical" evidence="1">
    <location>
        <begin position="41"/>
        <end position="59"/>
    </location>
</feature>
<name>A0A543EVT8_9NOCA</name>
<protein>
    <submittedName>
        <fullName evidence="2">Low affinity Fe/Cu permease</fullName>
    </submittedName>
</protein>
<gene>
    <name evidence="2" type="ORF">FB390_5846</name>
</gene>
<dbReference type="AlphaFoldDB" id="A0A543EVT8"/>
<keyword evidence="1" id="KW-1133">Transmembrane helix</keyword>
<dbReference type="Proteomes" id="UP000316331">
    <property type="component" value="Unassembled WGS sequence"/>
</dbReference>
<keyword evidence="1" id="KW-0472">Membrane</keyword>
<dbReference type="InterPro" id="IPR007251">
    <property type="entry name" value="Iron_permease_Fet4"/>
</dbReference>
<accession>A0A543EVT8</accession>
<evidence type="ECO:0000256" key="1">
    <source>
        <dbReference type="SAM" id="Phobius"/>
    </source>
</evidence>
<dbReference type="Pfam" id="PF04120">
    <property type="entry name" value="Iron_permease"/>
    <property type="match status" value="1"/>
</dbReference>
<evidence type="ECO:0000313" key="2">
    <source>
        <dbReference type="EMBL" id="TQM25688.1"/>
    </source>
</evidence>
<dbReference type="EMBL" id="VFPG01000002">
    <property type="protein sequence ID" value="TQM25688.1"/>
    <property type="molecule type" value="Genomic_DNA"/>
</dbReference>
<proteinExistence type="predicted"/>
<feature type="transmembrane region" description="Helical" evidence="1">
    <location>
        <begin position="65"/>
        <end position="84"/>
    </location>
</feature>
<organism evidence="2 3">
    <name type="scientific">Nocardia bhagyanarayanae</name>
    <dbReference type="NCBI Taxonomy" id="1215925"/>
    <lineage>
        <taxon>Bacteria</taxon>
        <taxon>Bacillati</taxon>
        <taxon>Actinomycetota</taxon>
        <taxon>Actinomycetes</taxon>
        <taxon>Mycobacteriales</taxon>
        <taxon>Nocardiaceae</taxon>
        <taxon>Nocardia</taxon>
    </lineage>
</organism>
<keyword evidence="3" id="KW-1185">Reference proteome</keyword>
<comment type="caution">
    <text evidence="2">The sequence shown here is derived from an EMBL/GenBank/DDBJ whole genome shotgun (WGS) entry which is preliminary data.</text>
</comment>
<sequence>MDEKAKAKGERGAMPSDVSGKLSVFDKFATAASNVASRAGFFMFCVLLVVLWAPTFLVLPSIDTWQLVINTATTIITFLMVALLQNTESRSGEALQQKLNAIADAMADLMDELSADHPELRRHRAELADAVGLENREST</sequence>
<evidence type="ECO:0000313" key="3">
    <source>
        <dbReference type="Proteomes" id="UP000316331"/>
    </source>
</evidence>
<reference evidence="2 3" key="1">
    <citation type="submission" date="2019-06" db="EMBL/GenBank/DDBJ databases">
        <title>Sequencing the genomes of 1000 actinobacteria strains.</title>
        <authorList>
            <person name="Klenk H.-P."/>
        </authorList>
    </citation>
    <scope>NUCLEOTIDE SEQUENCE [LARGE SCALE GENOMIC DNA]</scope>
    <source>
        <strain evidence="2 3">DSM 103495</strain>
    </source>
</reference>
<dbReference type="GO" id="GO:0055085">
    <property type="term" value="P:transmembrane transport"/>
    <property type="evidence" value="ECO:0007669"/>
    <property type="project" value="InterPro"/>
</dbReference>